<dbReference type="SMART" id="SM00034">
    <property type="entry name" value="CLECT"/>
    <property type="match status" value="1"/>
</dbReference>
<proteinExistence type="predicted"/>
<dbReference type="GeneID" id="20241281"/>
<keyword evidence="3" id="KW-1185">Reference proteome</keyword>
<dbReference type="OrthoDB" id="547680at2759"/>
<feature type="domain" description="C-type lectin" evidence="1">
    <location>
        <begin position="108"/>
        <end position="238"/>
    </location>
</feature>
<dbReference type="InterPro" id="IPR001304">
    <property type="entry name" value="C-type_lectin-like"/>
</dbReference>
<dbReference type="InterPro" id="IPR016186">
    <property type="entry name" value="C-type_lectin-like/link_sf"/>
</dbReference>
<dbReference type="Proteomes" id="UP000030746">
    <property type="component" value="Unassembled WGS sequence"/>
</dbReference>
<evidence type="ECO:0000313" key="3">
    <source>
        <dbReference type="Proteomes" id="UP000030746"/>
    </source>
</evidence>
<gene>
    <name evidence="2" type="ORF">LOTGIDRAFT_169927</name>
</gene>
<protein>
    <recommendedName>
        <fullName evidence="1">C-type lectin domain-containing protein</fullName>
    </recommendedName>
</protein>
<dbReference type="KEGG" id="lgi:LOTGIDRAFT_169927"/>
<organism evidence="2 3">
    <name type="scientific">Lottia gigantea</name>
    <name type="common">Giant owl limpet</name>
    <dbReference type="NCBI Taxonomy" id="225164"/>
    <lineage>
        <taxon>Eukaryota</taxon>
        <taxon>Metazoa</taxon>
        <taxon>Spiralia</taxon>
        <taxon>Lophotrochozoa</taxon>
        <taxon>Mollusca</taxon>
        <taxon>Gastropoda</taxon>
        <taxon>Patellogastropoda</taxon>
        <taxon>Lottioidea</taxon>
        <taxon>Lottiidae</taxon>
        <taxon>Lottia</taxon>
    </lineage>
</organism>
<dbReference type="CDD" id="cd00037">
    <property type="entry name" value="CLECT"/>
    <property type="match status" value="1"/>
</dbReference>
<name>V3ZEG1_LOTGI</name>
<reference evidence="2 3" key="1">
    <citation type="journal article" date="2013" name="Nature">
        <title>Insights into bilaterian evolution from three spiralian genomes.</title>
        <authorList>
            <person name="Simakov O."/>
            <person name="Marletaz F."/>
            <person name="Cho S.J."/>
            <person name="Edsinger-Gonzales E."/>
            <person name="Havlak P."/>
            <person name="Hellsten U."/>
            <person name="Kuo D.H."/>
            <person name="Larsson T."/>
            <person name="Lv J."/>
            <person name="Arendt D."/>
            <person name="Savage R."/>
            <person name="Osoegawa K."/>
            <person name="de Jong P."/>
            <person name="Grimwood J."/>
            <person name="Chapman J.A."/>
            <person name="Shapiro H."/>
            <person name="Aerts A."/>
            <person name="Otillar R.P."/>
            <person name="Terry A.Y."/>
            <person name="Boore J.L."/>
            <person name="Grigoriev I.V."/>
            <person name="Lindberg D.R."/>
            <person name="Seaver E.C."/>
            <person name="Weisblat D.A."/>
            <person name="Putnam N.H."/>
            <person name="Rokhsar D.S."/>
        </authorList>
    </citation>
    <scope>NUCLEOTIDE SEQUENCE [LARGE SCALE GENOMIC DNA]</scope>
</reference>
<dbReference type="CTD" id="20241281"/>
<dbReference type="InterPro" id="IPR016187">
    <property type="entry name" value="CTDL_fold"/>
</dbReference>
<dbReference type="SUPFAM" id="SSF56436">
    <property type="entry name" value="C-type lectin-like"/>
    <property type="match status" value="1"/>
</dbReference>
<evidence type="ECO:0000313" key="2">
    <source>
        <dbReference type="EMBL" id="ESO82457.1"/>
    </source>
</evidence>
<dbReference type="RefSeq" id="XP_009066810.1">
    <property type="nucleotide sequence ID" value="XM_009068562.1"/>
</dbReference>
<dbReference type="HOGENOM" id="CLU_1157567_0_0_1"/>
<dbReference type="EMBL" id="KB203888">
    <property type="protein sequence ID" value="ESO82457.1"/>
    <property type="molecule type" value="Genomic_DNA"/>
</dbReference>
<accession>V3ZEG1</accession>
<sequence>MVSKSNQLFRSMKQCVFLSTLLATSLMIVNADYWNRSIFNGTETVDKQHVVLACGLVECGLRCSNQHGCDHFFYSKEGDCYLISPRFLDIGSTLLTGISKYEYIPTGCPLIFKYLNDICFYVVDDPADKLQSDKSNIFCKIYDAQLMVIDSQTKHDTIVDYMDPGNTYLFGIYNILPNRSFDTTDNRKSEDIQYSNWKDGEPAGPFDKPNYGIIRTTAGGTNFTWKSGQKKIRYFICEKY</sequence>
<evidence type="ECO:0000259" key="1">
    <source>
        <dbReference type="SMART" id="SM00034"/>
    </source>
</evidence>
<dbReference type="Gene3D" id="3.10.100.10">
    <property type="entry name" value="Mannose-Binding Protein A, subunit A"/>
    <property type="match status" value="1"/>
</dbReference>
<dbReference type="AlphaFoldDB" id="V3ZEG1"/>